<evidence type="ECO:0000313" key="2">
    <source>
        <dbReference type="Proteomes" id="UP000297245"/>
    </source>
</evidence>
<proteinExistence type="predicted"/>
<reference evidence="1 2" key="1">
    <citation type="journal article" date="2019" name="Nat. Ecol. Evol.">
        <title>Megaphylogeny resolves global patterns of mushroom evolution.</title>
        <authorList>
            <person name="Varga T."/>
            <person name="Krizsan K."/>
            <person name="Foldi C."/>
            <person name="Dima B."/>
            <person name="Sanchez-Garcia M."/>
            <person name="Sanchez-Ramirez S."/>
            <person name="Szollosi G.J."/>
            <person name="Szarkandi J.G."/>
            <person name="Papp V."/>
            <person name="Albert L."/>
            <person name="Andreopoulos W."/>
            <person name="Angelini C."/>
            <person name="Antonin V."/>
            <person name="Barry K.W."/>
            <person name="Bougher N.L."/>
            <person name="Buchanan P."/>
            <person name="Buyck B."/>
            <person name="Bense V."/>
            <person name="Catcheside P."/>
            <person name="Chovatia M."/>
            <person name="Cooper J."/>
            <person name="Damon W."/>
            <person name="Desjardin D."/>
            <person name="Finy P."/>
            <person name="Geml J."/>
            <person name="Haridas S."/>
            <person name="Hughes K."/>
            <person name="Justo A."/>
            <person name="Karasinski D."/>
            <person name="Kautmanova I."/>
            <person name="Kiss B."/>
            <person name="Kocsube S."/>
            <person name="Kotiranta H."/>
            <person name="LaButti K.M."/>
            <person name="Lechner B.E."/>
            <person name="Liimatainen K."/>
            <person name="Lipzen A."/>
            <person name="Lukacs Z."/>
            <person name="Mihaltcheva S."/>
            <person name="Morgado L.N."/>
            <person name="Niskanen T."/>
            <person name="Noordeloos M.E."/>
            <person name="Ohm R.A."/>
            <person name="Ortiz-Santana B."/>
            <person name="Ovrebo C."/>
            <person name="Racz N."/>
            <person name="Riley R."/>
            <person name="Savchenko A."/>
            <person name="Shiryaev A."/>
            <person name="Soop K."/>
            <person name="Spirin V."/>
            <person name="Szebenyi C."/>
            <person name="Tomsovsky M."/>
            <person name="Tulloss R.E."/>
            <person name="Uehling J."/>
            <person name="Grigoriev I.V."/>
            <person name="Vagvolgyi C."/>
            <person name="Papp T."/>
            <person name="Martin F.M."/>
            <person name="Miettinen O."/>
            <person name="Hibbett D.S."/>
            <person name="Nagy L.G."/>
        </authorList>
    </citation>
    <scope>NUCLEOTIDE SEQUENCE [LARGE SCALE GENOMIC DNA]</scope>
    <source>
        <strain evidence="1 2">CBS 962.96</strain>
    </source>
</reference>
<sequence>MVSPRVNNAFSRYTYSAISLFAATTTRSFKTFLLFFCSNCSLLLCRFCPAHKPLIDCSAIFLCQTFSSCNVPRNTFSPLQFFLQPFSSKL</sequence>
<protein>
    <submittedName>
        <fullName evidence="1">Uncharacterized protein</fullName>
    </submittedName>
</protein>
<keyword evidence="2" id="KW-1185">Reference proteome</keyword>
<dbReference type="AlphaFoldDB" id="A0A4S8MYE4"/>
<dbReference type="EMBL" id="ML179035">
    <property type="protein sequence ID" value="THV08458.1"/>
    <property type="molecule type" value="Genomic_DNA"/>
</dbReference>
<organism evidence="1 2">
    <name type="scientific">Dendrothele bispora (strain CBS 962.96)</name>
    <dbReference type="NCBI Taxonomy" id="1314807"/>
    <lineage>
        <taxon>Eukaryota</taxon>
        <taxon>Fungi</taxon>
        <taxon>Dikarya</taxon>
        <taxon>Basidiomycota</taxon>
        <taxon>Agaricomycotina</taxon>
        <taxon>Agaricomycetes</taxon>
        <taxon>Agaricomycetidae</taxon>
        <taxon>Agaricales</taxon>
        <taxon>Agaricales incertae sedis</taxon>
        <taxon>Dendrothele</taxon>
    </lineage>
</organism>
<name>A0A4S8MYE4_DENBC</name>
<accession>A0A4S8MYE4</accession>
<gene>
    <name evidence="1" type="ORF">K435DRAFT_11642</name>
</gene>
<dbReference type="Proteomes" id="UP000297245">
    <property type="component" value="Unassembled WGS sequence"/>
</dbReference>
<evidence type="ECO:0000313" key="1">
    <source>
        <dbReference type="EMBL" id="THV08458.1"/>
    </source>
</evidence>